<feature type="transmembrane region" description="Helical" evidence="1">
    <location>
        <begin position="457"/>
        <end position="473"/>
    </location>
</feature>
<comment type="caution">
    <text evidence="4">The sequence shown here is derived from an EMBL/GenBank/DDBJ whole genome shotgun (WGS) entry which is preliminary data.</text>
</comment>
<dbReference type="EMBL" id="DWVP01000005">
    <property type="protein sequence ID" value="HJC84600.1"/>
    <property type="molecule type" value="Genomic_DNA"/>
</dbReference>
<evidence type="ECO:0000259" key="3">
    <source>
        <dbReference type="Pfam" id="PF04235"/>
    </source>
</evidence>
<feature type="transmembrane region" description="Helical" evidence="1">
    <location>
        <begin position="416"/>
        <end position="436"/>
    </location>
</feature>
<protein>
    <submittedName>
        <fullName evidence="4">DUF418 domain-containing protein</fullName>
    </submittedName>
</protein>
<sequence length="523" mass="55753">MLQSSVLMVAVVLGGVVLSDLLPVWTLWALPVVWALCLTGAVIAYRALGHAEYGPYLILRSGLFYRATVVLRRDAVSTVGVRESVLQRWLGLRTVSVMTAAGYGGYDLPDVGVRDATALAEKYSPGILDGFTHELPMPQGRPTGAGEAGAATTVRIPAPDLARGVMLLLIAMAYAVVHAGFGFGESTAGLSWWDQVAAGVSALVLDNRAFPMFAILFGYGLAWSVRRQRERQVYRVDTELRLRRRAWMLLAIGAVHAALVFPGEILTSYGLAILLIGWLLFRSQRTLRRAAVVTGVFYLVTVTVGMIMQAYSRDEAGSAIAAIPGYTTAEDWVERIIGVPIGPVFLAVTYPLLLLVILGFMAGKARLLEEPAQHRVLLVRTAVWGIGASVLGAVPSVLVMSGVLETGWVNEGLMMSLQVLTGVAGGAGYVALFALFSDRLVAAMGRVMTAVMAVGKRSLTFYLLNSVLVAVVLHPDLVGLSTGPLGALGVAAGAWLVSLSLATVLERAGRPGPMEQLMARVVR</sequence>
<evidence type="ECO:0000313" key="5">
    <source>
        <dbReference type="Proteomes" id="UP000823858"/>
    </source>
</evidence>
<reference evidence="4" key="1">
    <citation type="journal article" date="2021" name="PeerJ">
        <title>Extensive microbial diversity within the chicken gut microbiome revealed by metagenomics and culture.</title>
        <authorList>
            <person name="Gilroy R."/>
            <person name="Ravi A."/>
            <person name="Getino M."/>
            <person name="Pursley I."/>
            <person name="Horton D.L."/>
            <person name="Alikhan N.F."/>
            <person name="Baker D."/>
            <person name="Gharbi K."/>
            <person name="Hall N."/>
            <person name="Watson M."/>
            <person name="Adriaenssens E.M."/>
            <person name="Foster-Nyarko E."/>
            <person name="Jarju S."/>
            <person name="Secka A."/>
            <person name="Antonio M."/>
            <person name="Oren A."/>
            <person name="Chaudhuri R.R."/>
            <person name="La Ragione R."/>
            <person name="Hildebrand F."/>
            <person name="Pallen M.J."/>
        </authorList>
    </citation>
    <scope>NUCLEOTIDE SEQUENCE</scope>
    <source>
        <strain evidence="4">ChiHjej13B12-4958</strain>
    </source>
</reference>
<proteinExistence type="predicted"/>
<feature type="transmembrane region" description="Helical" evidence="1">
    <location>
        <begin position="485"/>
        <end position="505"/>
    </location>
</feature>
<name>A0A9D2TPR7_9CORY</name>
<feature type="transmembrane region" description="Helical" evidence="1">
    <location>
        <begin position="209"/>
        <end position="225"/>
    </location>
</feature>
<evidence type="ECO:0000313" key="4">
    <source>
        <dbReference type="EMBL" id="HJC84600.1"/>
    </source>
</evidence>
<feature type="transmembrane region" description="Helical" evidence="1">
    <location>
        <begin position="165"/>
        <end position="184"/>
    </location>
</feature>
<feature type="domain" description="DUF418" evidence="3">
    <location>
        <begin position="362"/>
        <end position="520"/>
    </location>
</feature>
<dbReference type="InterPro" id="IPR052529">
    <property type="entry name" value="Bact_Transport_Assoc"/>
</dbReference>
<dbReference type="PANTHER" id="PTHR30590">
    <property type="entry name" value="INNER MEMBRANE PROTEIN"/>
    <property type="match status" value="1"/>
</dbReference>
<feature type="transmembrane region" description="Helical" evidence="1">
    <location>
        <begin position="29"/>
        <end position="48"/>
    </location>
</feature>
<dbReference type="AlphaFoldDB" id="A0A9D2TPR7"/>
<evidence type="ECO:0000259" key="2">
    <source>
        <dbReference type="Pfam" id="PF03703"/>
    </source>
</evidence>
<dbReference type="Proteomes" id="UP000823858">
    <property type="component" value="Unassembled WGS sequence"/>
</dbReference>
<feature type="transmembrane region" description="Helical" evidence="1">
    <location>
        <begin position="267"/>
        <end position="283"/>
    </location>
</feature>
<feature type="transmembrane region" description="Helical" evidence="1">
    <location>
        <begin position="246"/>
        <end position="261"/>
    </location>
</feature>
<dbReference type="Pfam" id="PF04235">
    <property type="entry name" value="DUF418"/>
    <property type="match status" value="1"/>
</dbReference>
<feature type="transmembrane region" description="Helical" evidence="1">
    <location>
        <begin position="290"/>
        <end position="311"/>
    </location>
</feature>
<feature type="domain" description="YdbS-like PH" evidence="2">
    <location>
        <begin position="57"/>
        <end position="122"/>
    </location>
</feature>
<feature type="transmembrane region" description="Helical" evidence="1">
    <location>
        <begin position="341"/>
        <end position="361"/>
    </location>
</feature>
<keyword evidence="1" id="KW-1133">Transmembrane helix</keyword>
<dbReference type="Pfam" id="PF03703">
    <property type="entry name" value="bPH_2"/>
    <property type="match status" value="1"/>
</dbReference>
<organism evidence="4 5">
    <name type="scientific">Candidatus Corynebacterium faecigallinarum</name>
    <dbReference type="NCBI Taxonomy" id="2838528"/>
    <lineage>
        <taxon>Bacteria</taxon>
        <taxon>Bacillati</taxon>
        <taxon>Actinomycetota</taxon>
        <taxon>Actinomycetes</taxon>
        <taxon>Mycobacteriales</taxon>
        <taxon>Corynebacteriaceae</taxon>
        <taxon>Corynebacterium</taxon>
    </lineage>
</organism>
<dbReference type="InterPro" id="IPR005182">
    <property type="entry name" value="YdbS-like_PH"/>
</dbReference>
<evidence type="ECO:0000256" key="1">
    <source>
        <dbReference type="SAM" id="Phobius"/>
    </source>
</evidence>
<feature type="transmembrane region" description="Helical" evidence="1">
    <location>
        <begin position="382"/>
        <end position="404"/>
    </location>
</feature>
<keyword evidence="1" id="KW-0812">Transmembrane</keyword>
<accession>A0A9D2TPR7</accession>
<gene>
    <name evidence="4" type="ORF">H9751_03455</name>
</gene>
<dbReference type="PANTHER" id="PTHR30590:SF2">
    <property type="entry name" value="INNER MEMBRANE PROTEIN"/>
    <property type="match status" value="1"/>
</dbReference>
<dbReference type="InterPro" id="IPR007349">
    <property type="entry name" value="DUF418"/>
</dbReference>
<keyword evidence="1" id="KW-0472">Membrane</keyword>
<reference evidence="4" key="2">
    <citation type="submission" date="2021-04" db="EMBL/GenBank/DDBJ databases">
        <authorList>
            <person name="Gilroy R."/>
        </authorList>
    </citation>
    <scope>NUCLEOTIDE SEQUENCE</scope>
    <source>
        <strain evidence="4">ChiHjej13B12-4958</strain>
    </source>
</reference>